<sequence>MVKVRYKKLASGKYSAYLDIYSSNSEDGQRNYEFLKIYVSKDYSDPKTRIVEADKDNMKVINAIRNTRETDTNFSENGYTKPGKIDYNLVNYFRQCLKAKYNYRLECLTIQLEKYYGSKVVYFQDVDGELLDTFQTHLLNNVTQNTANSYMCTFRQYFNKLITKGILKVSPFWTFKVVEEAEVEKTTLTMEEVRALAQYTPKRGNPQIKEAFLFSCFTGLRLSDVKKFTYDEIVGDEIVFRPAKTSKKIVRVPLIDDAKAIIASLPKHPKNSKVFWNLPSGQVINTYLKFFGLGAGIQKNLHFHAARHTFATIGLTYGIDIYTMKELLGHSKIEMTQIYAKIVDKKKAMEMAKFPKL</sequence>
<dbReference type="InterPro" id="IPR010998">
    <property type="entry name" value="Integrase_recombinase_N"/>
</dbReference>
<dbReference type="GO" id="GO:0015074">
    <property type="term" value="P:DNA integration"/>
    <property type="evidence" value="ECO:0007669"/>
    <property type="project" value="InterPro"/>
</dbReference>
<dbReference type="EMBL" id="QKLU01000002">
    <property type="protein sequence ID" value="PYF76112.1"/>
    <property type="molecule type" value="Genomic_DNA"/>
</dbReference>
<dbReference type="RefSeq" id="WP_110829049.1">
    <property type="nucleotide sequence ID" value="NZ_QKLU01000002.1"/>
</dbReference>
<dbReference type="InterPro" id="IPR002104">
    <property type="entry name" value="Integrase_catalytic"/>
</dbReference>
<evidence type="ECO:0000259" key="4">
    <source>
        <dbReference type="PROSITE" id="PS51898"/>
    </source>
</evidence>
<dbReference type="PANTHER" id="PTHR30349:SF64">
    <property type="entry name" value="PROPHAGE INTEGRASE INTD-RELATED"/>
    <property type="match status" value="1"/>
</dbReference>
<dbReference type="AlphaFoldDB" id="A0A318UIF7"/>
<evidence type="ECO:0000256" key="2">
    <source>
        <dbReference type="ARBA" id="ARBA00023125"/>
    </source>
</evidence>
<evidence type="ECO:0000256" key="3">
    <source>
        <dbReference type="ARBA" id="ARBA00023172"/>
    </source>
</evidence>
<accession>A0A318UIF7</accession>
<dbReference type="InterPro" id="IPR011010">
    <property type="entry name" value="DNA_brk_join_enz"/>
</dbReference>
<dbReference type="InterPro" id="IPR025269">
    <property type="entry name" value="SAM-like_dom"/>
</dbReference>
<dbReference type="Pfam" id="PF13102">
    <property type="entry name" value="Phage_int_SAM_5"/>
    <property type="match status" value="1"/>
</dbReference>
<dbReference type="GO" id="GO:0006310">
    <property type="term" value="P:DNA recombination"/>
    <property type="evidence" value="ECO:0007669"/>
    <property type="project" value="UniProtKB-KW"/>
</dbReference>
<dbReference type="PROSITE" id="PS51898">
    <property type="entry name" value="TYR_RECOMBINASE"/>
    <property type="match status" value="1"/>
</dbReference>
<reference evidence="5 6" key="1">
    <citation type="submission" date="2018-06" db="EMBL/GenBank/DDBJ databases">
        <title>Genomic Encyclopedia of Archaeal and Bacterial Type Strains, Phase II (KMG-II): from individual species to whole genera.</title>
        <authorList>
            <person name="Goeker M."/>
        </authorList>
    </citation>
    <scope>NUCLEOTIDE SEQUENCE [LARGE SCALE GENOMIC DNA]</scope>
    <source>
        <strain evidence="5 6">DSM 27372</strain>
    </source>
</reference>
<keyword evidence="3" id="KW-0233">DNA recombination</keyword>
<evidence type="ECO:0000313" key="5">
    <source>
        <dbReference type="EMBL" id="PYF76112.1"/>
    </source>
</evidence>
<dbReference type="PANTHER" id="PTHR30349">
    <property type="entry name" value="PHAGE INTEGRASE-RELATED"/>
    <property type="match status" value="1"/>
</dbReference>
<keyword evidence="6" id="KW-1185">Reference proteome</keyword>
<dbReference type="InterPro" id="IPR013762">
    <property type="entry name" value="Integrase-like_cat_sf"/>
</dbReference>
<dbReference type="SUPFAM" id="SSF56349">
    <property type="entry name" value="DNA breaking-rejoining enzymes"/>
    <property type="match status" value="1"/>
</dbReference>
<dbReference type="InterPro" id="IPR035386">
    <property type="entry name" value="Arm-DNA-bind_5"/>
</dbReference>
<dbReference type="Gene3D" id="1.10.443.10">
    <property type="entry name" value="Intergrase catalytic core"/>
    <property type="match status" value="1"/>
</dbReference>
<evidence type="ECO:0000313" key="6">
    <source>
        <dbReference type="Proteomes" id="UP000248198"/>
    </source>
</evidence>
<proteinExistence type="inferred from homology"/>
<dbReference type="Gene3D" id="1.10.150.130">
    <property type="match status" value="1"/>
</dbReference>
<dbReference type="Pfam" id="PF00589">
    <property type="entry name" value="Phage_integrase"/>
    <property type="match status" value="1"/>
</dbReference>
<dbReference type="Pfam" id="PF17293">
    <property type="entry name" value="Arm-DNA-bind_5"/>
    <property type="match status" value="1"/>
</dbReference>
<evidence type="ECO:0000256" key="1">
    <source>
        <dbReference type="ARBA" id="ARBA00008857"/>
    </source>
</evidence>
<comment type="similarity">
    <text evidence="1">Belongs to the 'phage' integrase family.</text>
</comment>
<gene>
    <name evidence="5" type="ORF">B0O44_102668</name>
</gene>
<organism evidence="5 6">
    <name type="scientific">Pedobacter nutrimenti</name>
    <dbReference type="NCBI Taxonomy" id="1241337"/>
    <lineage>
        <taxon>Bacteria</taxon>
        <taxon>Pseudomonadati</taxon>
        <taxon>Bacteroidota</taxon>
        <taxon>Sphingobacteriia</taxon>
        <taxon>Sphingobacteriales</taxon>
        <taxon>Sphingobacteriaceae</taxon>
        <taxon>Pedobacter</taxon>
    </lineage>
</organism>
<dbReference type="CDD" id="cd01185">
    <property type="entry name" value="INTN1_C_like"/>
    <property type="match status" value="1"/>
</dbReference>
<name>A0A318UIF7_9SPHI</name>
<dbReference type="OrthoDB" id="892893at2"/>
<feature type="domain" description="Tyr recombinase" evidence="4">
    <location>
        <begin position="183"/>
        <end position="353"/>
    </location>
</feature>
<keyword evidence="2" id="KW-0238">DNA-binding</keyword>
<dbReference type="Proteomes" id="UP000248198">
    <property type="component" value="Unassembled WGS sequence"/>
</dbReference>
<protein>
    <submittedName>
        <fullName evidence="5">Site-specific recombinase XerD</fullName>
    </submittedName>
</protein>
<dbReference type="InterPro" id="IPR050090">
    <property type="entry name" value="Tyrosine_recombinase_XerCD"/>
</dbReference>
<comment type="caution">
    <text evidence="5">The sequence shown here is derived from an EMBL/GenBank/DDBJ whole genome shotgun (WGS) entry which is preliminary data.</text>
</comment>
<dbReference type="GO" id="GO:0003677">
    <property type="term" value="F:DNA binding"/>
    <property type="evidence" value="ECO:0007669"/>
    <property type="project" value="UniProtKB-KW"/>
</dbReference>